<evidence type="ECO:0000256" key="13">
    <source>
        <dbReference type="RuleBase" id="RU361130"/>
    </source>
</evidence>
<keyword evidence="10 11" id="KW-0676">Redox-active center</keyword>
<dbReference type="InterPro" id="IPR013766">
    <property type="entry name" value="Thioredoxin_domain"/>
</dbReference>
<dbReference type="eggNOG" id="KOG0190">
    <property type="taxonomic scope" value="Eukaryota"/>
</dbReference>
<dbReference type="GO" id="GO:0034976">
    <property type="term" value="P:response to endoplasmic reticulum stress"/>
    <property type="evidence" value="ECO:0000318"/>
    <property type="project" value="GO_Central"/>
</dbReference>
<dbReference type="EMBL" id="KB096742">
    <property type="protein sequence ID" value="ESO02710.1"/>
    <property type="molecule type" value="Genomic_DNA"/>
</dbReference>
<dbReference type="InterPro" id="IPR017937">
    <property type="entry name" value="Thioredoxin_CS"/>
</dbReference>
<evidence type="ECO:0000256" key="9">
    <source>
        <dbReference type="ARBA" id="ARBA00023235"/>
    </source>
</evidence>
<name>T1G929_HELRO</name>
<organism evidence="16 17">
    <name type="scientific">Helobdella robusta</name>
    <name type="common">Californian leech</name>
    <dbReference type="NCBI Taxonomy" id="6412"/>
    <lineage>
        <taxon>Eukaryota</taxon>
        <taxon>Metazoa</taxon>
        <taxon>Spiralia</taxon>
        <taxon>Lophotrochozoa</taxon>
        <taxon>Annelida</taxon>
        <taxon>Clitellata</taxon>
        <taxon>Hirudinea</taxon>
        <taxon>Rhynchobdellida</taxon>
        <taxon>Glossiphoniidae</taxon>
        <taxon>Helobdella</taxon>
    </lineage>
</organism>
<gene>
    <name evidence="16" type="primary">20217576</name>
    <name evidence="15" type="ORF">HELRODRAFT_94763</name>
</gene>
<evidence type="ECO:0000256" key="2">
    <source>
        <dbReference type="ARBA" id="ARBA00004319"/>
    </source>
</evidence>
<dbReference type="AlphaFoldDB" id="T1G929"/>
<dbReference type="NCBIfam" id="TIGR01130">
    <property type="entry name" value="ER_PDI_fam"/>
    <property type="match status" value="1"/>
</dbReference>
<feature type="domain" description="Thioredoxin" evidence="14">
    <location>
        <begin position="145"/>
        <end position="280"/>
    </location>
</feature>
<comment type="subcellular location">
    <subcellularLocation>
        <location evidence="2">Endoplasmic reticulum lumen</location>
    </subcellularLocation>
</comment>
<keyword evidence="8 11" id="KW-1015">Disulfide bond</keyword>
<keyword evidence="7" id="KW-0256">Endoplasmic reticulum</keyword>
<dbReference type="GeneID" id="20217576"/>
<dbReference type="GO" id="GO:0005783">
    <property type="term" value="C:endoplasmic reticulum"/>
    <property type="evidence" value="ECO:0000318"/>
    <property type="project" value="GO_Central"/>
</dbReference>
<evidence type="ECO:0000256" key="4">
    <source>
        <dbReference type="ARBA" id="ARBA00012723"/>
    </source>
</evidence>
<evidence type="ECO:0000256" key="12">
    <source>
        <dbReference type="RuleBase" id="RU004208"/>
    </source>
</evidence>
<feature type="disulfide bond" description="Redox-active" evidence="11">
    <location>
        <begin position="542"/>
        <end position="545"/>
    </location>
</feature>
<feature type="signal peptide" evidence="13">
    <location>
        <begin position="1"/>
        <end position="27"/>
    </location>
</feature>
<evidence type="ECO:0000259" key="14">
    <source>
        <dbReference type="PROSITE" id="PS51352"/>
    </source>
</evidence>
<accession>T1G929</accession>
<dbReference type="GO" id="GO:0005788">
    <property type="term" value="C:endoplasmic reticulum lumen"/>
    <property type="evidence" value="ECO:0007669"/>
    <property type="project" value="UniProtKB-SubCell"/>
</dbReference>
<evidence type="ECO:0000256" key="11">
    <source>
        <dbReference type="PIRSR" id="PIRSR605792-51"/>
    </source>
</evidence>
<dbReference type="PANTHER" id="PTHR18929">
    <property type="entry name" value="PROTEIN DISULFIDE ISOMERASE"/>
    <property type="match status" value="1"/>
</dbReference>
<dbReference type="NCBIfam" id="TIGR01126">
    <property type="entry name" value="pdi_dom"/>
    <property type="match status" value="2"/>
</dbReference>
<dbReference type="PROSITE" id="PS00194">
    <property type="entry name" value="THIOREDOXIN_1"/>
    <property type="match status" value="3"/>
</dbReference>
<comment type="catalytic activity">
    <reaction evidence="1 13">
        <text>Catalyzes the rearrangement of -S-S- bonds in proteins.</text>
        <dbReference type="EC" id="5.3.4.1"/>
    </reaction>
</comment>
<evidence type="ECO:0000256" key="8">
    <source>
        <dbReference type="ARBA" id="ARBA00023157"/>
    </source>
</evidence>
<dbReference type="InParanoid" id="T1G929"/>
<dbReference type="OMA" id="FRSKHEP"/>
<dbReference type="RefSeq" id="XP_009020118.1">
    <property type="nucleotide sequence ID" value="XM_009021870.1"/>
</dbReference>
<dbReference type="PRINTS" id="PR00421">
    <property type="entry name" value="THIOREDOXIN"/>
</dbReference>
<dbReference type="FunFam" id="3.40.30.10:FF:000027">
    <property type="entry name" value="protein disulfide-isomerase A2"/>
    <property type="match status" value="1"/>
</dbReference>
<dbReference type="OrthoDB" id="427280at2759"/>
<dbReference type="EMBL" id="AMQM01000992">
    <property type="status" value="NOT_ANNOTATED_CDS"/>
    <property type="molecule type" value="Genomic_DNA"/>
</dbReference>
<dbReference type="EnsemblMetazoa" id="HelroT94763">
    <property type="protein sequence ID" value="HelroP94763"/>
    <property type="gene ID" value="HelroG94763"/>
</dbReference>
<dbReference type="Gene3D" id="3.40.30.10">
    <property type="entry name" value="Glutaredoxin"/>
    <property type="match status" value="5"/>
</dbReference>
<keyword evidence="6" id="KW-0677">Repeat</keyword>
<dbReference type="PANTHER" id="PTHR18929:SF210">
    <property type="entry name" value="PROTEIN DISULFIDE-ISOMERASE A4"/>
    <property type="match status" value="1"/>
</dbReference>
<evidence type="ECO:0000256" key="1">
    <source>
        <dbReference type="ARBA" id="ARBA00001182"/>
    </source>
</evidence>
<dbReference type="FunFam" id="3.40.30.10:FF:000076">
    <property type="entry name" value="Protein disulfide-isomerase A4"/>
    <property type="match status" value="1"/>
</dbReference>
<sequence>MAVVMKSANNFHFIFIFICAFISFSLQDNDDIKVENNIYILNKDVFDRFLFSHETVLVEFYAPWCGHCKKLAPELESAADVLSVSSPNIKIAKVDATVETGLADRFEINSYPTLFVFKKGVKLEYEGPRESEGIVEEMKRIGSEDYEIPKNSSIELTAANFTDVTNAQELMVVMFYAPWCGHCKKLKPEYEKAAKELAKRKPPILMGMVDATVEKDLAELYEVQGYPTLKFFRRGKAHTFKSDARDKFGLISYIEKHLGPASTNVPTLKELKAIINPLPSSRSSVADISPFNIVAFFKDDSSKLFSLYLDAANEMRDDYSFRHTFDQSSASNWNMQADSLGIFFIERLHTKYEEKIKKMKFDDDSTVESIKNFIANNKVPLIGEFNQKTNDLMYKETRPLVIFFYTVDWSFEHKEATQMWRQRFAEVAKVHRDMTFVVADDEQNREVFHDFGFDDSGEEINVGIISKDNRRYPMEPMEEYDEQDVHDFIKKFKKGSLKPLVKSQAIPTKQAGPVTVVVGKTFEKIVLDDKKDVLIEMYAPWCGHCKQLEPIYKELAKKLKPVKNLLIAKMDATANDAPPNFPVSGFPTIYFAPTENKENPVKYEGERNVEGFIKFLKEQGVSIGGREEL</sequence>
<feature type="chain" id="PRO_5010896997" description="Protein disulfide-isomerase" evidence="13">
    <location>
        <begin position="28"/>
        <end position="629"/>
    </location>
</feature>
<keyword evidence="9 13" id="KW-0413">Isomerase</keyword>
<dbReference type="InterPro" id="IPR005792">
    <property type="entry name" value="Prot_disulphide_isomerase"/>
</dbReference>
<dbReference type="InterPro" id="IPR005788">
    <property type="entry name" value="PDI_thioredoxin-like_dom"/>
</dbReference>
<feature type="domain" description="Thioredoxin" evidence="14">
    <location>
        <begin position="15"/>
        <end position="143"/>
    </location>
</feature>
<dbReference type="GO" id="GO:0009986">
    <property type="term" value="C:cell surface"/>
    <property type="evidence" value="ECO:0000318"/>
    <property type="project" value="GO_Central"/>
</dbReference>
<evidence type="ECO:0000313" key="15">
    <source>
        <dbReference type="EMBL" id="ESO02710.1"/>
    </source>
</evidence>
<dbReference type="FunFam" id="3.40.30.10:FF:000126">
    <property type="entry name" value="Protein disulfide-isomerase A4"/>
    <property type="match status" value="1"/>
</dbReference>
<protein>
    <recommendedName>
        <fullName evidence="4 13">Protein disulfide-isomerase</fullName>
        <ecNumber evidence="4 13">5.3.4.1</ecNumber>
    </recommendedName>
</protein>
<dbReference type="Pfam" id="PF00085">
    <property type="entry name" value="Thioredoxin"/>
    <property type="match status" value="3"/>
</dbReference>
<dbReference type="STRING" id="6412.T1G929"/>
<evidence type="ECO:0000313" key="16">
    <source>
        <dbReference type="EnsemblMetazoa" id="HelroP94763"/>
    </source>
</evidence>
<feature type="disulfide bond" description="Redox-active" evidence="11">
    <location>
        <begin position="180"/>
        <end position="183"/>
    </location>
</feature>
<keyword evidence="17" id="KW-1185">Reference proteome</keyword>
<evidence type="ECO:0000256" key="5">
    <source>
        <dbReference type="ARBA" id="ARBA00022729"/>
    </source>
</evidence>
<evidence type="ECO:0000256" key="7">
    <source>
        <dbReference type="ARBA" id="ARBA00022824"/>
    </source>
</evidence>
<dbReference type="Pfam" id="PF13848">
    <property type="entry name" value="Thioredoxin_6"/>
    <property type="match status" value="1"/>
</dbReference>
<evidence type="ECO:0000256" key="10">
    <source>
        <dbReference type="ARBA" id="ARBA00023284"/>
    </source>
</evidence>
<proteinExistence type="inferred from homology"/>
<dbReference type="CDD" id="cd02995">
    <property type="entry name" value="PDI_a_PDI_a'_C"/>
    <property type="match status" value="1"/>
</dbReference>
<dbReference type="EC" id="5.3.4.1" evidence="4 13"/>
<dbReference type="GO" id="GO:0006457">
    <property type="term" value="P:protein folding"/>
    <property type="evidence" value="ECO:0000318"/>
    <property type="project" value="GO_Central"/>
</dbReference>
<dbReference type="CDD" id="cd02961">
    <property type="entry name" value="PDI_a_family"/>
    <property type="match status" value="2"/>
</dbReference>
<evidence type="ECO:0000256" key="3">
    <source>
        <dbReference type="ARBA" id="ARBA00006347"/>
    </source>
</evidence>
<dbReference type="SUPFAM" id="SSF52833">
    <property type="entry name" value="Thioredoxin-like"/>
    <property type="match status" value="5"/>
</dbReference>
<reference evidence="17" key="1">
    <citation type="submission" date="2012-12" db="EMBL/GenBank/DDBJ databases">
        <authorList>
            <person name="Hellsten U."/>
            <person name="Grimwood J."/>
            <person name="Chapman J.A."/>
            <person name="Shapiro H."/>
            <person name="Aerts A."/>
            <person name="Otillar R.P."/>
            <person name="Terry A.Y."/>
            <person name="Boore J.L."/>
            <person name="Simakov O."/>
            <person name="Marletaz F."/>
            <person name="Cho S.-J."/>
            <person name="Edsinger-Gonzales E."/>
            <person name="Havlak P."/>
            <person name="Kuo D.-H."/>
            <person name="Larsson T."/>
            <person name="Lv J."/>
            <person name="Arendt D."/>
            <person name="Savage R."/>
            <person name="Osoegawa K."/>
            <person name="de Jong P."/>
            <person name="Lindberg D.R."/>
            <person name="Seaver E.C."/>
            <person name="Weisblat D.A."/>
            <person name="Putnam N.H."/>
            <person name="Grigoriev I.V."/>
            <person name="Rokhsar D.S."/>
        </authorList>
    </citation>
    <scope>NUCLEOTIDE SEQUENCE</scope>
</reference>
<evidence type="ECO:0000313" key="17">
    <source>
        <dbReference type="Proteomes" id="UP000015101"/>
    </source>
</evidence>
<evidence type="ECO:0000256" key="6">
    <source>
        <dbReference type="ARBA" id="ARBA00022737"/>
    </source>
</evidence>
<dbReference type="Proteomes" id="UP000015101">
    <property type="component" value="Unassembled WGS sequence"/>
</dbReference>
<dbReference type="KEGG" id="hro:HELRODRAFT_94763"/>
<dbReference type="PROSITE" id="PS51352">
    <property type="entry name" value="THIOREDOXIN_2"/>
    <property type="match status" value="3"/>
</dbReference>
<reference evidence="16" key="3">
    <citation type="submission" date="2015-06" db="UniProtKB">
        <authorList>
            <consortium name="EnsemblMetazoa"/>
        </authorList>
    </citation>
    <scope>IDENTIFICATION</scope>
</reference>
<comment type="similarity">
    <text evidence="3 12">Belongs to the protein disulfide isomerase family.</text>
</comment>
<keyword evidence="5 13" id="KW-0732">Signal</keyword>
<dbReference type="InterPro" id="IPR036249">
    <property type="entry name" value="Thioredoxin-like_sf"/>
</dbReference>
<feature type="domain" description="Thioredoxin" evidence="14">
    <location>
        <begin position="492"/>
        <end position="621"/>
    </location>
</feature>
<dbReference type="GO" id="GO:0003756">
    <property type="term" value="F:protein disulfide isomerase activity"/>
    <property type="evidence" value="ECO:0000318"/>
    <property type="project" value="GO_Central"/>
</dbReference>
<dbReference type="HOGENOM" id="CLU_025879_6_2_1"/>
<dbReference type="CTD" id="20217576"/>
<reference evidence="15 17" key="2">
    <citation type="journal article" date="2013" name="Nature">
        <title>Insights into bilaterian evolution from three spiralian genomes.</title>
        <authorList>
            <person name="Simakov O."/>
            <person name="Marletaz F."/>
            <person name="Cho S.J."/>
            <person name="Edsinger-Gonzales E."/>
            <person name="Havlak P."/>
            <person name="Hellsten U."/>
            <person name="Kuo D.H."/>
            <person name="Larsson T."/>
            <person name="Lv J."/>
            <person name="Arendt D."/>
            <person name="Savage R."/>
            <person name="Osoegawa K."/>
            <person name="de Jong P."/>
            <person name="Grimwood J."/>
            <person name="Chapman J.A."/>
            <person name="Shapiro H."/>
            <person name="Aerts A."/>
            <person name="Otillar R.P."/>
            <person name="Terry A.Y."/>
            <person name="Boore J.L."/>
            <person name="Grigoriev I.V."/>
            <person name="Lindberg D.R."/>
            <person name="Seaver E.C."/>
            <person name="Weisblat D.A."/>
            <person name="Putnam N.H."/>
            <person name="Rokhsar D.S."/>
        </authorList>
    </citation>
    <scope>NUCLEOTIDE SEQUENCE</scope>
</reference>
<dbReference type="FunFam" id="3.40.30.10:FF:000107">
    <property type="entry name" value="Protein disulfide-isomerase 5-2"/>
    <property type="match status" value="2"/>
</dbReference>